<evidence type="ECO:0000256" key="1">
    <source>
        <dbReference type="SAM" id="MobiDB-lite"/>
    </source>
</evidence>
<dbReference type="Pfam" id="PF01935">
    <property type="entry name" value="DUF87"/>
    <property type="match status" value="1"/>
</dbReference>
<name>A0ABN3J9T5_9ACTN</name>
<accession>A0ABN3J9T5</accession>
<feature type="domain" description="Helicase HerA central" evidence="2">
    <location>
        <begin position="741"/>
        <end position="783"/>
    </location>
</feature>
<gene>
    <name evidence="3" type="ORF">GCM10010255_79100</name>
</gene>
<dbReference type="Gene3D" id="3.40.50.300">
    <property type="entry name" value="P-loop containing nucleotide triphosphate hydrolases"/>
    <property type="match status" value="2"/>
</dbReference>
<feature type="compositionally biased region" description="Basic and acidic residues" evidence="1">
    <location>
        <begin position="1170"/>
        <end position="1184"/>
    </location>
</feature>
<keyword evidence="4" id="KW-1185">Reference proteome</keyword>
<evidence type="ECO:0000313" key="4">
    <source>
        <dbReference type="Proteomes" id="UP001499986"/>
    </source>
</evidence>
<evidence type="ECO:0000259" key="2">
    <source>
        <dbReference type="Pfam" id="PF01935"/>
    </source>
</evidence>
<dbReference type="SUPFAM" id="SSF52540">
    <property type="entry name" value="P-loop containing nucleoside triphosphate hydrolases"/>
    <property type="match status" value="1"/>
</dbReference>
<feature type="region of interest" description="Disordered" evidence="1">
    <location>
        <begin position="1149"/>
        <end position="1233"/>
    </location>
</feature>
<evidence type="ECO:0000313" key="3">
    <source>
        <dbReference type="EMBL" id="GAA2425359.1"/>
    </source>
</evidence>
<dbReference type="CDD" id="cd01127">
    <property type="entry name" value="TrwB_TraG_TraD_VirD4"/>
    <property type="match status" value="2"/>
</dbReference>
<dbReference type="InterPro" id="IPR002789">
    <property type="entry name" value="HerA_central"/>
</dbReference>
<dbReference type="SUPFAM" id="SSF56317">
    <property type="entry name" value="Carbon-nitrogen hydrolase"/>
    <property type="match status" value="1"/>
</dbReference>
<organism evidence="3 4">
    <name type="scientific">Streptomyces coeruleofuscus</name>
    <dbReference type="NCBI Taxonomy" id="66879"/>
    <lineage>
        <taxon>Bacteria</taxon>
        <taxon>Bacillati</taxon>
        <taxon>Actinomycetota</taxon>
        <taxon>Actinomycetes</taxon>
        <taxon>Kitasatosporales</taxon>
        <taxon>Streptomycetaceae</taxon>
        <taxon>Streptomyces</taxon>
    </lineage>
</organism>
<reference evidence="3 4" key="1">
    <citation type="journal article" date="2019" name="Int. J. Syst. Evol. Microbiol.">
        <title>The Global Catalogue of Microorganisms (GCM) 10K type strain sequencing project: providing services to taxonomists for standard genome sequencing and annotation.</title>
        <authorList>
            <consortium name="The Broad Institute Genomics Platform"/>
            <consortium name="The Broad Institute Genome Sequencing Center for Infectious Disease"/>
            <person name="Wu L."/>
            <person name="Ma J."/>
        </authorList>
    </citation>
    <scope>NUCLEOTIDE SEQUENCE [LARGE SCALE GENOMIC DNA]</scope>
    <source>
        <strain evidence="3 4">JCM 4358</strain>
    </source>
</reference>
<dbReference type="InterPro" id="IPR051162">
    <property type="entry name" value="T4SS_component"/>
</dbReference>
<dbReference type="InterPro" id="IPR027417">
    <property type="entry name" value="P-loop_NTPase"/>
</dbReference>
<dbReference type="PANTHER" id="PTHR30121">
    <property type="entry name" value="UNCHARACTERIZED PROTEIN YJGR-RELATED"/>
    <property type="match status" value="1"/>
</dbReference>
<comment type="caution">
    <text evidence="3">The sequence shown here is derived from an EMBL/GenBank/DDBJ whole genome shotgun (WGS) entry which is preliminary data.</text>
</comment>
<proteinExistence type="predicted"/>
<dbReference type="EMBL" id="BAAASE010000016">
    <property type="protein sequence ID" value="GAA2425359.1"/>
    <property type="molecule type" value="Genomic_DNA"/>
</dbReference>
<dbReference type="Gene3D" id="3.60.110.10">
    <property type="entry name" value="Carbon-nitrogen hydrolase"/>
    <property type="match status" value="1"/>
</dbReference>
<dbReference type="InterPro" id="IPR036526">
    <property type="entry name" value="C-N_Hydrolase_sf"/>
</dbReference>
<dbReference type="Proteomes" id="UP001499986">
    <property type="component" value="Unassembled WGS sequence"/>
</dbReference>
<dbReference type="PANTHER" id="PTHR30121:SF6">
    <property type="entry name" value="SLR6007 PROTEIN"/>
    <property type="match status" value="1"/>
</dbReference>
<sequence length="1233" mass="133524">MLSMAAVQMDFVPSAVIPGHKLWTPAEPLAWGLELMDPEVSLANLGKSIGAFKSTRTKMESGLIDFQNRRLEQILSFLEAQSVDLCVFPEYAFITDPTTLRIFAGFAPRLTIVAGLGVPRSTGLAALANYTDDNVPQSANVAAVFDGTNCHLVAKRHAAEDEDLEQGSGPRVIEITKGGEVIQLGVAICKDYLVAGPSLGGHGQKPDVLAIPAFTGNLQAFKPDAPRDFPRILANHSRFGGSTVHASGCQDLFVRDGIPTPIPAAAEGILAVEWHGPSERPTPLLKKPNRVSLRSAMVSRTDGRAADVVRAFQELAQGTASAADGGEEEQRWLDYLRGKPRLTLIADALELYQQANDDDLLTPDMAKQLARHLLSPETHSVSEYRHRALSTISQQVQRLLSPDTDRAPETYQLLVKAAGKYYVESGNASPRSVLADGDDADGELRWHFSIGLGMYDSDNAVSTLSDQQDLLLTFARSAPPGSRITYRLETEEDPTTGNVAGRYSVNFFGPSDEGSRAYFESLQRITRSVFLGGWEAYTSKYTTIAGHRVVITPEQSVLPKIREDNGFLVDVMRAIGGGCALEISGLWAEESEQDIGPTVEKQTEATVELGSGEGVRWFAAQPSGDVKLGVQVVLTTPEPNAPLANLVGAALFGGDYKVTDADDTNMTAGVNYSVEVAHRILHPPHGRIQGRGLGRRRPLFLAMNDFAVLGEGAKIGTASAARPFVDDQQEVCVPDGSRLLHTYLVGRTGVGKTNTLKNIVRHDLGGGGPVIIVDPHGDLFDYAVRHATLRDPLITLDFTKDRVPSLNPIYLDAIDEEEVLANIEDLIEMMVAAQYYQWSGPRFDDLMRMCLHSLVAAADEDNGEWARIGDVPTLVEDLDYRDRVVGRLKRLGRTDLVRQWSLHDRMGESERAELEQWFISKFGDFRRPGVLSSSTSGKPSVNLDSMLRRAAAVLVKVPQIALGAASSKFLGSFIVKRVMRATMNGAFRGSETPAMLIVDEFQNFVGTSFATLIPEARKFNLGITLAHQTLGQLSTFSLHEGFPNEALAQTILGNVGNIIIHGVGWRDAERLAPEVGLTADELSRIAKYQGVVALTVNGERLDPFTAHMSNSGERPGAVAEAVALAQADQALERAAAEVRVPEIVRVEEAESNASDLDGEPPTPSPQDPFEVLRKAEAFLQDQKESASTFTGSALLGGRENDVGSSNAPDDETVHEEPPADAQQDSGEDTLGIL</sequence>
<protein>
    <recommendedName>
        <fullName evidence="2">Helicase HerA central domain-containing protein</fullName>
    </recommendedName>
</protein>